<evidence type="ECO:0000313" key="2">
    <source>
        <dbReference type="Proteomes" id="UP000078561"/>
    </source>
</evidence>
<evidence type="ECO:0000313" key="1">
    <source>
        <dbReference type="EMBL" id="SAL98456.1"/>
    </source>
</evidence>
<dbReference type="PANTHER" id="PTHR13318">
    <property type="entry name" value="PARTNER OF PAIRED, ISOFORM B-RELATED"/>
    <property type="match status" value="1"/>
</dbReference>
<name>A0A168MG18_ABSGL</name>
<dbReference type="GO" id="GO:0031146">
    <property type="term" value="P:SCF-dependent proteasomal ubiquitin-dependent protein catabolic process"/>
    <property type="evidence" value="ECO:0007669"/>
    <property type="project" value="TreeGrafter"/>
</dbReference>
<dbReference type="GO" id="GO:0019005">
    <property type="term" value="C:SCF ubiquitin ligase complex"/>
    <property type="evidence" value="ECO:0007669"/>
    <property type="project" value="TreeGrafter"/>
</dbReference>
<dbReference type="InterPro" id="IPR032675">
    <property type="entry name" value="LRR_dom_sf"/>
</dbReference>
<reference evidence="1" key="1">
    <citation type="submission" date="2016-04" db="EMBL/GenBank/DDBJ databases">
        <authorList>
            <person name="Evans L.H."/>
            <person name="Alamgir A."/>
            <person name="Owens N."/>
            <person name="Weber N.D."/>
            <person name="Virtaneva K."/>
            <person name="Barbian K."/>
            <person name="Babar A."/>
            <person name="Rosenke K."/>
        </authorList>
    </citation>
    <scope>NUCLEOTIDE SEQUENCE [LARGE SCALE GENOMIC DNA]</scope>
    <source>
        <strain evidence="1">CBS 101.48</strain>
    </source>
</reference>
<dbReference type="InterPro" id="IPR006553">
    <property type="entry name" value="Leu-rich_rpt_Cys-con_subtyp"/>
</dbReference>
<dbReference type="STRING" id="4829.A0A168MG18"/>
<dbReference type="OrthoDB" id="10257471at2759"/>
<dbReference type="Gene3D" id="3.80.10.10">
    <property type="entry name" value="Ribonuclease Inhibitor"/>
    <property type="match status" value="1"/>
</dbReference>
<dbReference type="Proteomes" id="UP000078561">
    <property type="component" value="Unassembled WGS sequence"/>
</dbReference>
<dbReference type="AlphaFoldDB" id="A0A168MG18"/>
<proteinExistence type="predicted"/>
<dbReference type="OMA" id="PTCALLN"/>
<dbReference type="InParanoid" id="A0A168MG18"/>
<dbReference type="EMBL" id="LT552109">
    <property type="protein sequence ID" value="SAL98456.1"/>
    <property type="molecule type" value="Genomic_DNA"/>
</dbReference>
<protein>
    <recommendedName>
        <fullName evidence="3">F-box domain-containing protein</fullName>
    </recommendedName>
</protein>
<keyword evidence="2" id="KW-1185">Reference proteome</keyword>
<accession>A0A168MG18</accession>
<dbReference type="Pfam" id="PF13516">
    <property type="entry name" value="LRR_6"/>
    <property type="match status" value="1"/>
</dbReference>
<evidence type="ECO:0008006" key="3">
    <source>
        <dbReference type="Google" id="ProtNLM"/>
    </source>
</evidence>
<gene>
    <name evidence="1" type="primary">ABSGL_03993.1 scaffold 4782</name>
</gene>
<organism evidence="1">
    <name type="scientific">Absidia glauca</name>
    <name type="common">Pin mould</name>
    <dbReference type="NCBI Taxonomy" id="4829"/>
    <lineage>
        <taxon>Eukaryota</taxon>
        <taxon>Fungi</taxon>
        <taxon>Fungi incertae sedis</taxon>
        <taxon>Mucoromycota</taxon>
        <taxon>Mucoromycotina</taxon>
        <taxon>Mucoromycetes</taxon>
        <taxon>Mucorales</taxon>
        <taxon>Cunninghamellaceae</taxon>
        <taxon>Absidia</taxon>
    </lineage>
</organism>
<sequence length="472" mass="54514">MTSAFDIPTMFDHDRFPAMTVPTINSLDTFRQFGHEAKLARLFRHILPYLNHWQLRQVQLVNRAMDTIVRRHMWRHPSLHNHPTSSPLVVFRRFLTCLPYLRPVTQQTIHTLCLSPMDESLYDRVPKDFLITLTRYIPHLRTLNLSRATFFSASSLPPAHWRWQHLTSLDVSYVEHMSDPLLVQLAVSLPQLCLIRLDGTPVNHGVGQLAHHCDQLRSLSLTRATHLTDEALVALAKFRNIHVTELDISECQKVTTVGLDVLAKYCIHLSWLGLAHTPLTLATLRRWDHRFWKYLDIASCQQLHDDLTAQPQQPQQQWNEKYQDDILATTTTPPPTKASLSLYDLIIKAPKLQHLSLSMPVIRHLLSALPALIDVDGDSPSQVDRLSIHDLPEHTPLSTLDDLRRLFPKLQHLTLVRGYYQSDYKHLSFSFDEDDRAPVTTITEESIKSYRHGFAFLVLEQRRDLLEGPSLW</sequence>
<dbReference type="SMART" id="SM00367">
    <property type="entry name" value="LRR_CC"/>
    <property type="match status" value="3"/>
</dbReference>
<dbReference type="SUPFAM" id="SSF52047">
    <property type="entry name" value="RNI-like"/>
    <property type="match status" value="1"/>
</dbReference>
<dbReference type="InterPro" id="IPR001611">
    <property type="entry name" value="Leu-rich_rpt"/>
</dbReference>